<gene>
    <name evidence="5" type="ORF">MIU77_11375</name>
</gene>
<evidence type="ECO:0000313" key="5">
    <source>
        <dbReference type="EMBL" id="ULN51511.1"/>
    </source>
</evidence>
<dbReference type="InterPro" id="IPR018060">
    <property type="entry name" value="HTH_AraC"/>
</dbReference>
<dbReference type="Pfam" id="PF12833">
    <property type="entry name" value="HTH_18"/>
    <property type="match status" value="1"/>
</dbReference>
<dbReference type="SUPFAM" id="SSF46689">
    <property type="entry name" value="Homeodomain-like"/>
    <property type="match status" value="2"/>
</dbReference>
<dbReference type="InterPro" id="IPR020449">
    <property type="entry name" value="Tscrpt_reg_AraC-type_HTH"/>
</dbReference>
<dbReference type="InterPro" id="IPR050204">
    <property type="entry name" value="AraC_XylS_family_regulators"/>
</dbReference>
<evidence type="ECO:0000256" key="1">
    <source>
        <dbReference type="ARBA" id="ARBA00023015"/>
    </source>
</evidence>
<reference evidence="5" key="1">
    <citation type="submission" date="2022-08" db="EMBL/GenBank/DDBJ databases">
        <title>Complete genome sequence of 14 non-tuberculosis mycobacteria type-strains.</title>
        <authorList>
            <person name="Igarashi Y."/>
            <person name="Osugi A."/>
            <person name="Mitarai S."/>
        </authorList>
    </citation>
    <scope>NUCLEOTIDE SEQUENCE</scope>
    <source>
        <strain evidence="5">DSM 45575</strain>
    </source>
</reference>
<dbReference type="RefSeq" id="WP_240169794.1">
    <property type="nucleotide sequence ID" value="NZ_CP092365.1"/>
</dbReference>
<dbReference type="EMBL" id="CP092365">
    <property type="protein sequence ID" value="ULN51511.1"/>
    <property type="molecule type" value="Genomic_DNA"/>
</dbReference>
<name>A0ABY3U187_9MYCO</name>
<sequence length="249" mass="26295">MAPEVGRLDPAVLRSSVHLMRSMATDRLSTVDVAEHTGYSPCHFIRMFSTSVGISPGLYLTALRIDAAKRRLLADRTPVIDVAASVGYDSLSSFTRRFRTMVGTSPGALRALADTVAESSIAPFALGDARQPVVRVRPRIPGRLRPGRAVALWIGWFPKPAPIGLPASGVLTTSDADVALPLSPGNPWLLSCAVSAHAGAEEQLAPARPLVAGFPGPLTGPTTVDLHYRQATDLDLPLLSALPALSRPG</sequence>
<organism evidence="5 6">
    <name type="scientific">Mycolicibacillus parakoreensis</name>
    <dbReference type="NCBI Taxonomy" id="1069221"/>
    <lineage>
        <taxon>Bacteria</taxon>
        <taxon>Bacillati</taxon>
        <taxon>Actinomycetota</taxon>
        <taxon>Actinomycetes</taxon>
        <taxon>Mycobacteriales</taxon>
        <taxon>Mycobacteriaceae</taxon>
        <taxon>Mycolicibacillus</taxon>
    </lineage>
</organism>
<keyword evidence="1" id="KW-0805">Transcription regulation</keyword>
<dbReference type="Proteomes" id="UP001055200">
    <property type="component" value="Chromosome"/>
</dbReference>
<evidence type="ECO:0000256" key="3">
    <source>
        <dbReference type="ARBA" id="ARBA00023163"/>
    </source>
</evidence>
<dbReference type="SMART" id="SM00342">
    <property type="entry name" value="HTH_ARAC"/>
    <property type="match status" value="1"/>
</dbReference>
<dbReference type="Gene3D" id="1.10.10.60">
    <property type="entry name" value="Homeodomain-like"/>
    <property type="match status" value="2"/>
</dbReference>
<keyword evidence="3" id="KW-0804">Transcription</keyword>
<keyword evidence="2" id="KW-0238">DNA-binding</keyword>
<dbReference type="PROSITE" id="PS01124">
    <property type="entry name" value="HTH_ARAC_FAMILY_2"/>
    <property type="match status" value="1"/>
</dbReference>
<dbReference type="InterPro" id="IPR018062">
    <property type="entry name" value="HTH_AraC-typ_CS"/>
</dbReference>
<proteinExistence type="predicted"/>
<evidence type="ECO:0000256" key="2">
    <source>
        <dbReference type="ARBA" id="ARBA00023125"/>
    </source>
</evidence>
<dbReference type="PANTHER" id="PTHR46796">
    <property type="entry name" value="HTH-TYPE TRANSCRIPTIONAL ACTIVATOR RHAS-RELATED"/>
    <property type="match status" value="1"/>
</dbReference>
<evidence type="ECO:0000259" key="4">
    <source>
        <dbReference type="PROSITE" id="PS01124"/>
    </source>
</evidence>
<evidence type="ECO:0000313" key="6">
    <source>
        <dbReference type="Proteomes" id="UP001055200"/>
    </source>
</evidence>
<dbReference type="PROSITE" id="PS00041">
    <property type="entry name" value="HTH_ARAC_FAMILY_1"/>
    <property type="match status" value="1"/>
</dbReference>
<feature type="domain" description="HTH araC/xylS-type" evidence="4">
    <location>
        <begin position="14"/>
        <end position="112"/>
    </location>
</feature>
<dbReference type="PRINTS" id="PR00032">
    <property type="entry name" value="HTHARAC"/>
</dbReference>
<accession>A0ABY3U187</accession>
<keyword evidence="6" id="KW-1185">Reference proteome</keyword>
<protein>
    <submittedName>
        <fullName evidence="5">AraC family transcriptional regulator</fullName>
    </submittedName>
</protein>
<dbReference type="InterPro" id="IPR009057">
    <property type="entry name" value="Homeodomain-like_sf"/>
</dbReference>